<protein>
    <recommendedName>
        <fullName evidence="4">DUF2207 domain-containing protein</fullName>
    </recommendedName>
</protein>
<dbReference type="EMBL" id="LSFN01000014">
    <property type="protein sequence ID" value="OAB74366.1"/>
    <property type="molecule type" value="Genomic_DNA"/>
</dbReference>
<dbReference type="KEGG" id="pcx:LPB68_04130"/>
<proteinExistence type="predicted"/>
<reference evidence="2 3" key="1">
    <citation type="submission" date="2016-02" db="EMBL/GenBank/DDBJ databases">
        <title>Paenibacillus sp. LPB0068, isolated from Crassostrea gigas.</title>
        <authorList>
            <person name="Shin S.-K."/>
            <person name="Yi H."/>
        </authorList>
    </citation>
    <scope>NUCLEOTIDE SEQUENCE [LARGE SCALE GENOMIC DNA]</scope>
    <source>
        <strain evidence="2 3">LPB0068</strain>
    </source>
</reference>
<keyword evidence="1" id="KW-0472">Membrane</keyword>
<keyword evidence="1" id="KW-1133">Transmembrane helix</keyword>
<evidence type="ECO:0000313" key="2">
    <source>
        <dbReference type="EMBL" id="OAB74366.1"/>
    </source>
</evidence>
<dbReference type="RefSeq" id="WP_068657618.1">
    <property type="nucleotide sequence ID" value="NZ_CP017770.1"/>
</dbReference>
<evidence type="ECO:0000313" key="3">
    <source>
        <dbReference type="Proteomes" id="UP000077134"/>
    </source>
</evidence>
<comment type="caution">
    <text evidence="2">The sequence shown here is derived from an EMBL/GenBank/DDBJ whole genome shotgun (WGS) entry which is preliminary data.</text>
</comment>
<sequence length="110" mass="12467">MKIQSFVTWTVIVLAALGLLSDIVLEGFILLKGLLIPVVVFIVIFLLFRFYQPKRSKAYPKVKPSLKTMEKVSGIKKNSSGISSKKHKNYPFQVIEGQKGKQDDDTPKYH</sequence>
<dbReference type="OrthoDB" id="2660621at2"/>
<keyword evidence="1" id="KW-0812">Transmembrane</keyword>
<accession>A0A167DH76</accession>
<feature type="transmembrane region" description="Helical" evidence="1">
    <location>
        <begin position="31"/>
        <end position="51"/>
    </location>
</feature>
<organism evidence="2 3">
    <name type="scientific">Paenibacillus crassostreae</name>
    <dbReference type="NCBI Taxonomy" id="1763538"/>
    <lineage>
        <taxon>Bacteria</taxon>
        <taxon>Bacillati</taxon>
        <taxon>Bacillota</taxon>
        <taxon>Bacilli</taxon>
        <taxon>Bacillales</taxon>
        <taxon>Paenibacillaceae</taxon>
        <taxon>Paenibacillus</taxon>
    </lineage>
</organism>
<name>A0A167DH76_9BACL</name>
<evidence type="ECO:0008006" key="4">
    <source>
        <dbReference type="Google" id="ProtNLM"/>
    </source>
</evidence>
<dbReference type="AlphaFoldDB" id="A0A167DH76"/>
<gene>
    <name evidence="2" type="ORF">PNBC_09830</name>
</gene>
<evidence type="ECO:0000256" key="1">
    <source>
        <dbReference type="SAM" id="Phobius"/>
    </source>
</evidence>
<keyword evidence="3" id="KW-1185">Reference proteome</keyword>
<dbReference type="STRING" id="1763538.LPB68_04130"/>
<dbReference type="Proteomes" id="UP000077134">
    <property type="component" value="Unassembled WGS sequence"/>
</dbReference>